<protein>
    <submittedName>
        <fullName evidence="7">Cyclopropane-fatty-acyl-phospholipid synthase</fullName>
    </submittedName>
</protein>
<dbReference type="AlphaFoldDB" id="A0A1F6DKL5"/>
<keyword evidence="2" id="KW-0489">Methyltransferase</keyword>
<keyword evidence="4" id="KW-0949">S-adenosyl-L-methionine</keyword>
<evidence type="ECO:0000313" key="8">
    <source>
        <dbReference type="Proteomes" id="UP000178532"/>
    </source>
</evidence>
<dbReference type="GO" id="GO:0008610">
    <property type="term" value="P:lipid biosynthetic process"/>
    <property type="evidence" value="ECO:0007669"/>
    <property type="project" value="InterPro"/>
</dbReference>
<dbReference type="CDD" id="cd02440">
    <property type="entry name" value="AdoMet_MTases"/>
    <property type="match status" value="1"/>
</dbReference>
<evidence type="ECO:0000256" key="4">
    <source>
        <dbReference type="ARBA" id="ARBA00022691"/>
    </source>
</evidence>
<proteinExistence type="inferred from homology"/>
<sequence>MASAREFCEALLKKADVKIGGERPQDIAVHDERLYNRVIRYGTLGLGEAYMDGWWEANALDVFIHRVLAARLDKAIEINVASMLAIAKAFFFNLQSSKRAFTVGEAHYDLGNDLYAAMLDKRMVYTCGYWSSPSTGSTSSPQASSGHRVNTLDEAQDAKLDLVCRKIGLKKGDRVLDIGCGWGSWAKYAVEKYGASVVGITVSKEQAALARELCAGLPVEIRVQDYREVNPSTMLGAGEQFDHIVSLGMFEHVGVKNYRTYFDVANRCLKENGLFLLHTIGYKVSQLTSDPWIEKYIFPGGVLPSVAQIGKAIEGFFVMEDLHNFGADYDTTLMAWFANFDAAWPRLKKQYDERFYRMWKYYLLSCAGGFRARQMQLWQIVLSKNGVPGGYTSHR</sequence>
<dbReference type="SUPFAM" id="SSF53335">
    <property type="entry name" value="S-adenosyl-L-methionine-dependent methyltransferases"/>
    <property type="match status" value="1"/>
</dbReference>
<dbReference type="InterPro" id="IPR003333">
    <property type="entry name" value="CMAS"/>
</dbReference>
<dbReference type="PANTHER" id="PTHR43667:SF1">
    <property type="entry name" value="CYCLOPROPANE-FATTY-ACYL-PHOSPHOLIPID SYNTHASE"/>
    <property type="match status" value="1"/>
</dbReference>
<keyword evidence="3" id="KW-0808">Transferase</keyword>
<accession>A0A1F6DKL5</accession>
<dbReference type="Proteomes" id="UP000178532">
    <property type="component" value="Unassembled WGS sequence"/>
</dbReference>
<dbReference type="EMBL" id="MFLI01000016">
    <property type="protein sequence ID" value="OGG61954.1"/>
    <property type="molecule type" value="Genomic_DNA"/>
</dbReference>
<dbReference type="PIRSF" id="PIRSF003085">
    <property type="entry name" value="CMAS"/>
    <property type="match status" value="1"/>
</dbReference>
<dbReference type="NCBIfam" id="NF008686">
    <property type="entry name" value="PRK11705.1"/>
    <property type="match status" value="1"/>
</dbReference>
<dbReference type="PANTHER" id="PTHR43667">
    <property type="entry name" value="CYCLOPROPANE-FATTY-ACYL-PHOSPHOLIPID SYNTHASE"/>
    <property type="match status" value="1"/>
</dbReference>
<organism evidence="7 8">
    <name type="scientific">Candidatus Kaiserbacteria bacterium RIFCSPHIGHO2_02_FULL_54_22</name>
    <dbReference type="NCBI Taxonomy" id="1798495"/>
    <lineage>
        <taxon>Bacteria</taxon>
        <taxon>Candidatus Kaiseribacteriota</taxon>
    </lineage>
</organism>
<dbReference type="InterPro" id="IPR029063">
    <property type="entry name" value="SAM-dependent_MTases_sf"/>
</dbReference>
<dbReference type="GO" id="GO:0032259">
    <property type="term" value="P:methylation"/>
    <property type="evidence" value="ECO:0007669"/>
    <property type="project" value="UniProtKB-KW"/>
</dbReference>
<gene>
    <name evidence="7" type="ORF">A3C19_00085</name>
</gene>
<reference evidence="7 8" key="1">
    <citation type="journal article" date="2016" name="Nat. Commun.">
        <title>Thousands of microbial genomes shed light on interconnected biogeochemical processes in an aquifer system.</title>
        <authorList>
            <person name="Anantharaman K."/>
            <person name="Brown C.T."/>
            <person name="Hug L.A."/>
            <person name="Sharon I."/>
            <person name="Castelle C.J."/>
            <person name="Probst A.J."/>
            <person name="Thomas B.C."/>
            <person name="Singh A."/>
            <person name="Wilkins M.J."/>
            <person name="Karaoz U."/>
            <person name="Brodie E.L."/>
            <person name="Williams K.H."/>
            <person name="Hubbard S.S."/>
            <person name="Banfield J.F."/>
        </authorList>
    </citation>
    <scope>NUCLEOTIDE SEQUENCE [LARGE SCALE GENOMIC DNA]</scope>
</reference>
<evidence type="ECO:0000313" key="7">
    <source>
        <dbReference type="EMBL" id="OGG61954.1"/>
    </source>
</evidence>
<comment type="similarity">
    <text evidence="1">Belongs to the CFA/CMAS family.</text>
</comment>
<evidence type="ECO:0000256" key="3">
    <source>
        <dbReference type="ARBA" id="ARBA00022679"/>
    </source>
</evidence>
<evidence type="ECO:0000256" key="6">
    <source>
        <dbReference type="PIRSR" id="PIRSR003085-1"/>
    </source>
</evidence>
<keyword evidence="5" id="KW-0443">Lipid metabolism</keyword>
<dbReference type="InterPro" id="IPR050723">
    <property type="entry name" value="CFA/CMAS"/>
</dbReference>
<dbReference type="Gene3D" id="3.40.50.150">
    <property type="entry name" value="Vaccinia Virus protein VP39"/>
    <property type="match status" value="1"/>
</dbReference>
<dbReference type="Pfam" id="PF02353">
    <property type="entry name" value="CMAS"/>
    <property type="match status" value="1"/>
</dbReference>
<evidence type="ECO:0000256" key="5">
    <source>
        <dbReference type="ARBA" id="ARBA00023098"/>
    </source>
</evidence>
<dbReference type="GO" id="GO:0008168">
    <property type="term" value="F:methyltransferase activity"/>
    <property type="evidence" value="ECO:0007669"/>
    <property type="project" value="UniProtKB-KW"/>
</dbReference>
<evidence type="ECO:0000256" key="2">
    <source>
        <dbReference type="ARBA" id="ARBA00022603"/>
    </source>
</evidence>
<evidence type="ECO:0000256" key="1">
    <source>
        <dbReference type="ARBA" id="ARBA00010815"/>
    </source>
</evidence>
<feature type="active site" evidence="6">
    <location>
        <position position="366"/>
    </location>
</feature>
<comment type="caution">
    <text evidence="7">The sequence shown here is derived from an EMBL/GenBank/DDBJ whole genome shotgun (WGS) entry which is preliminary data.</text>
</comment>
<dbReference type="STRING" id="1798495.A3C19_00085"/>
<name>A0A1F6DKL5_9BACT</name>